<keyword evidence="2" id="KW-1185">Reference proteome</keyword>
<reference evidence="1 2" key="1">
    <citation type="submission" date="2023-02" db="EMBL/GenBank/DDBJ databases">
        <title>LHISI_Scaffold_Assembly.</title>
        <authorList>
            <person name="Stuart O.P."/>
            <person name="Cleave R."/>
            <person name="Magrath M.J.L."/>
            <person name="Mikheyev A.S."/>
        </authorList>
    </citation>
    <scope>NUCLEOTIDE SEQUENCE [LARGE SCALE GENOMIC DNA]</scope>
    <source>
        <strain evidence="1">Daus_M_001</strain>
        <tissue evidence="1">Leg muscle</tissue>
    </source>
</reference>
<accession>A0ABQ9G009</accession>
<name>A0ABQ9G009_9NEOP</name>
<evidence type="ECO:0000313" key="2">
    <source>
        <dbReference type="Proteomes" id="UP001159363"/>
    </source>
</evidence>
<evidence type="ECO:0000313" key="1">
    <source>
        <dbReference type="EMBL" id="KAJ8865822.1"/>
    </source>
</evidence>
<comment type="caution">
    <text evidence="1">The sequence shown here is derived from an EMBL/GenBank/DDBJ whole genome shotgun (WGS) entry which is preliminary data.</text>
</comment>
<gene>
    <name evidence="1" type="ORF">PR048_033344</name>
</gene>
<proteinExistence type="predicted"/>
<dbReference type="EMBL" id="JARBHB010000017">
    <property type="protein sequence ID" value="KAJ8865822.1"/>
    <property type="molecule type" value="Genomic_DNA"/>
</dbReference>
<protein>
    <recommendedName>
        <fullName evidence="3">Transposase Helix-turn-helix domain-containing protein</fullName>
    </recommendedName>
</protein>
<organism evidence="1 2">
    <name type="scientific">Dryococelus australis</name>
    <dbReference type="NCBI Taxonomy" id="614101"/>
    <lineage>
        <taxon>Eukaryota</taxon>
        <taxon>Metazoa</taxon>
        <taxon>Ecdysozoa</taxon>
        <taxon>Arthropoda</taxon>
        <taxon>Hexapoda</taxon>
        <taxon>Insecta</taxon>
        <taxon>Pterygota</taxon>
        <taxon>Neoptera</taxon>
        <taxon>Polyneoptera</taxon>
        <taxon>Phasmatodea</taxon>
        <taxon>Verophasmatodea</taxon>
        <taxon>Anareolatae</taxon>
        <taxon>Phasmatidae</taxon>
        <taxon>Eurycanthinae</taxon>
        <taxon>Dryococelus</taxon>
    </lineage>
</organism>
<evidence type="ECO:0008006" key="3">
    <source>
        <dbReference type="Google" id="ProtNLM"/>
    </source>
</evidence>
<sequence length="109" mass="12466">MLFRELCVENPVEFKSVMRLTPEQFEELLFMVYPIIQRSDAVVREALSARIKLEILLTYLATGTNFRILSAFFRVSKSAICGILPEVCDAIKKVLEDHMKVSSVNVLLE</sequence>
<dbReference type="Proteomes" id="UP001159363">
    <property type="component" value="Chromosome 16"/>
</dbReference>